<proteinExistence type="inferred from homology"/>
<dbReference type="PANTHER" id="PTHR20842">
    <property type="entry name" value="PROTEASE S51 ALPHA-ASPARTYL DIPEPTIDASE"/>
    <property type="match status" value="1"/>
</dbReference>
<dbReference type="SUPFAM" id="SSF52317">
    <property type="entry name" value="Class I glutamine amidotransferase-like"/>
    <property type="match status" value="1"/>
</dbReference>
<comment type="similarity">
    <text evidence="1">Belongs to the peptidase S51 family.</text>
</comment>
<organism evidence="5 6">
    <name type="scientific">Lacimicrobium alkaliphilum</name>
    <dbReference type="NCBI Taxonomy" id="1526571"/>
    <lineage>
        <taxon>Bacteria</taxon>
        <taxon>Pseudomonadati</taxon>
        <taxon>Pseudomonadota</taxon>
        <taxon>Gammaproteobacteria</taxon>
        <taxon>Alteromonadales</taxon>
        <taxon>Alteromonadaceae</taxon>
        <taxon>Lacimicrobium</taxon>
    </lineage>
</organism>
<dbReference type="InterPro" id="IPR005320">
    <property type="entry name" value="Peptidase_S51"/>
</dbReference>
<dbReference type="Proteomes" id="UP000614272">
    <property type="component" value="Unassembled WGS sequence"/>
</dbReference>
<dbReference type="Gene3D" id="3.40.50.880">
    <property type="match status" value="1"/>
</dbReference>
<evidence type="ECO:0000256" key="2">
    <source>
        <dbReference type="ARBA" id="ARBA00022670"/>
    </source>
</evidence>
<evidence type="ECO:0000256" key="4">
    <source>
        <dbReference type="ARBA" id="ARBA00022825"/>
    </source>
</evidence>
<accession>A0ABQ1QZM5</accession>
<evidence type="ECO:0000256" key="1">
    <source>
        <dbReference type="ARBA" id="ARBA00006534"/>
    </source>
</evidence>
<evidence type="ECO:0000313" key="6">
    <source>
        <dbReference type="Proteomes" id="UP000614272"/>
    </source>
</evidence>
<protein>
    <submittedName>
        <fullName evidence="5">Peptidase E</fullName>
    </submittedName>
</protein>
<evidence type="ECO:0000256" key="3">
    <source>
        <dbReference type="ARBA" id="ARBA00022801"/>
    </source>
</evidence>
<keyword evidence="4" id="KW-0720">Serine protease</keyword>
<reference evidence="6" key="1">
    <citation type="journal article" date="2019" name="Int. J. Syst. Evol. Microbiol.">
        <title>The Global Catalogue of Microorganisms (GCM) 10K type strain sequencing project: providing services to taxonomists for standard genome sequencing and annotation.</title>
        <authorList>
            <consortium name="The Broad Institute Genomics Platform"/>
            <consortium name="The Broad Institute Genome Sequencing Center for Infectious Disease"/>
            <person name="Wu L."/>
            <person name="Ma J."/>
        </authorList>
    </citation>
    <scope>NUCLEOTIDE SEQUENCE [LARGE SCALE GENOMIC DNA]</scope>
    <source>
        <strain evidence="6">CGMCC 1.12923</strain>
    </source>
</reference>
<dbReference type="InterPro" id="IPR029062">
    <property type="entry name" value="Class_I_gatase-like"/>
</dbReference>
<sequence>MRLLMLSSSKDGDNGYLETARPIIKQYLNNIDELLFIPYAGVTLGWDEYTAKVQHALADIKVSGIHQHSDPNTAITQARAIATGGGNTFNLLNELYKQKLIAPIQQQVKNNTPYIGWSAGANICGNSIRTTNDMPIIAPPSFDALNLVPLQINPHYSDYQPPGHNGETRAQRLAEFMVLEPAMPIIAIREGGALLRDGNRLTLIGPHTGVLFKAGEQQEIESGEDLSWLLE</sequence>
<name>A0ABQ1QZM5_9ALTE</name>
<keyword evidence="2" id="KW-0645">Protease</keyword>
<dbReference type="Pfam" id="PF03575">
    <property type="entry name" value="Peptidase_S51"/>
    <property type="match status" value="1"/>
</dbReference>
<gene>
    <name evidence="5" type="primary">pepE</name>
    <name evidence="5" type="ORF">GCM10011357_06010</name>
</gene>
<keyword evidence="3" id="KW-0378">Hydrolase</keyword>
<comment type="caution">
    <text evidence="5">The sequence shown here is derived from an EMBL/GenBank/DDBJ whole genome shotgun (WGS) entry which is preliminary data.</text>
</comment>
<dbReference type="NCBIfam" id="NF003642">
    <property type="entry name" value="PRK05282.1"/>
    <property type="match status" value="1"/>
</dbReference>
<dbReference type="PANTHER" id="PTHR20842:SF0">
    <property type="entry name" value="ALPHA-ASPARTYL DIPEPTIDASE"/>
    <property type="match status" value="1"/>
</dbReference>
<dbReference type="CDD" id="cd03146">
    <property type="entry name" value="GAT1_Peptidase_E"/>
    <property type="match status" value="1"/>
</dbReference>
<dbReference type="EMBL" id="BMGJ01000002">
    <property type="protein sequence ID" value="GGD52939.1"/>
    <property type="molecule type" value="Genomic_DNA"/>
</dbReference>
<evidence type="ECO:0000313" key="5">
    <source>
        <dbReference type="EMBL" id="GGD52939.1"/>
    </source>
</evidence>
<keyword evidence="6" id="KW-1185">Reference proteome</keyword>
<dbReference type="RefSeq" id="WP_099033198.1">
    <property type="nucleotide sequence ID" value="NZ_BMGJ01000002.1"/>
</dbReference>